<evidence type="ECO:0000313" key="3">
    <source>
        <dbReference type="Proteomes" id="UP000243515"/>
    </source>
</evidence>
<accession>A0A232LQP5</accession>
<dbReference type="Proteomes" id="UP000243515">
    <property type="component" value="Unassembled WGS sequence"/>
</dbReference>
<feature type="region of interest" description="Disordered" evidence="1">
    <location>
        <begin position="1"/>
        <end position="33"/>
    </location>
</feature>
<comment type="caution">
    <text evidence="2">The sequence shown here is derived from an EMBL/GenBank/DDBJ whole genome shotgun (WGS) entry which is preliminary data.</text>
</comment>
<reference evidence="2 3" key="1">
    <citation type="journal article" date="2015" name="Environ. Microbiol.">
        <title>Metagenome sequence of Elaphomyces granulatus from sporocarp tissue reveals Ascomycota ectomycorrhizal fingerprints of genome expansion and a Proteobacteria-rich microbiome.</title>
        <authorList>
            <person name="Quandt C.A."/>
            <person name="Kohler A."/>
            <person name="Hesse C.N."/>
            <person name="Sharpton T.J."/>
            <person name="Martin F."/>
            <person name="Spatafora J.W."/>
        </authorList>
    </citation>
    <scope>NUCLEOTIDE SEQUENCE [LARGE SCALE GENOMIC DNA]</scope>
    <source>
        <strain evidence="2 3">OSC145934</strain>
    </source>
</reference>
<dbReference type="AlphaFoldDB" id="A0A232LQP5"/>
<name>A0A232LQP5_9EURO</name>
<proteinExistence type="predicted"/>
<dbReference type="EMBL" id="NPHW01005704">
    <property type="protein sequence ID" value="OXV06480.1"/>
    <property type="molecule type" value="Genomic_DNA"/>
</dbReference>
<organism evidence="2 3">
    <name type="scientific">Elaphomyces granulatus</name>
    <dbReference type="NCBI Taxonomy" id="519963"/>
    <lineage>
        <taxon>Eukaryota</taxon>
        <taxon>Fungi</taxon>
        <taxon>Dikarya</taxon>
        <taxon>Ascomycota</taxon>
        <taxon>Pezizomycotina</taxon>
        <taxon>Eurotiomycetes</taxon>
        <taxon>Eurotiomycetidae</taxon>
        <taxon>Eurotiales</taxon>
        <taxon>Elaphomycetaceae</taxon>
        <taxon>Elaphomyces</taxon>
    </lineage>
</organism>
<evidence type="ECO:0000313" key="2">
    <source>
        <dbReference type="EMBL" id="OXV06480.1"/>
    </source>
</evidence>
<feature type="compositionally biased region" description="Polar residues" evidence="1">
    <location>
        <begin position="1"/>
        <end position="23"/>
    </location>
</feature>
<keyword evidence="3" id="KW-1185">Reference proteome</keyword>
<evidence type="ECO:0000256" key="1">
    <source>
        <dbReference type="SAM" id="MobiDB-lite"/>
    </source>
</evidence>
<protein>
    <submittedName>
        <fullName evidence="2">Uncharacterized protein</fullName>
    </submittedName>
</protein>
<gene>
    <name evidence="2" type="ORF">Egran_05753</name>
</gene>
<sequence length="322" mass="35489">MAPTQNTVDENMQRSVSAPSTGATPAPEPSSLKAKQVKMSDLLALKGIPPPPPQPFVSLQQSRLDQIQAVFLAMYAPGIDKFLETRWYQEKARPQLLANVQLMAQYSGLIDAFDEPNVNDPTVSGRIESFEASVIWDTIRLCRSTNLSNGNAPPTQDPDLLTAVKRLEVFEALVTGEHLEANPLAPTSVQEPAAKSLTLPDQLQKRSSDFWNSIGYFLTLHDDEASSAKEIDDTLACARMLLDTCENRDVIYSIAIARHIGQRSADFPHSVPQPTITDEKDPGAKLYVAQRFLEQQASGKGTTQVIKRICGMVVRSWTVSRQ</sequence>
<dbReference type="OrthoDB" id="5375558at2759"/>